<keyword evidence="2" id="KW-1185">Reference proteome</keyword>
<dbReference type="Proteomes" id="UP001611162">
    <property type="component" value="Unassembled WGS sequence"/>
</dbReference>
<sequence>MTCSVHIAAGAGALVLCDDDKRRAQCPVCQEIEFRCQRWDHNDQFGSDPWIPDVVPPGCAATISVRVLAMDRSCWKCGKTATCVVGLYPTQPARTDHWPRMVDEESRAWVKDLLVRAGLGLIAESIKPRWSSTVGARYLSNGCQHCDALQGDFPLGEEASEMFSTGGVGVFTTLMVAEISSLAWQHVVHGERGQGGNLLM</sequence>
<proteinExistence type="predicted"/>
<organism evidence="1 2">
    <name type="scientific">Streptomyces abikoensis</name>
    <dbReference type="NCBI Taxonomy" id="97398"/>
    <lineage>
        <taxon>Bacteria</taxon>
        <taxon>Bacillati</taxon>
        <taxon>Actinomycetota</taxon>
        <taxon>Actinomycetes</taxon>
        <taxon>Kitasatosporales</taxon>
        <taxon>Streptomycetaceae</taxon>
        <taxon>Streptomyces</taxon>
    </lineage>
</organism>
<reference evidence="1 2" key="1">
    <citation type="submission" date="2024-10" db="EMBL/GenBank/DDBJ databases">
        <title>The Natural Products Discovery Center: Release of the First 8490 Sequenced Strains for Exploring Actinobacteria Biosynthetic Diversity.</title>
        <authorList>
            <person name="Kalkreuter E."/>
            <person name="Kautsar S.A."/>
            <person name="Yang D."/>
            <person name="Bader C.D."/>
            <person name="Teijaro C.N."/>
            <person name="Fluegel L."/>
            <person name="Davis C.M."/>
            <person name="Simpson J.R."/>
            <person name="Lauterbach L."/>
            <person name="Steele A.D."/>
            <person name="Gui C."/>
            <person name="Meng S."/>
            <person name="Li G."/>
            <person name="Viehrig K."/>
            <person name="Ye F."/>
            <person name="Su P."/>
            <person name="Kiefer A.F."/>
            <person name="Nichols A."/>
            <person name="Cepeda A.J."/>
            <person name="Yan W."/>
            <person name="Fan B."/>
            <person name="Jiang Y."/>
            <person name="Adhikari A."/>
            <person name="Zheng C.-J."/>
            <person name="Schuster L."/>
            <person name="Cowan T.M."/>
            <person name="Smanski M.J."/>
            <person name="Chevrette M.G."/>
            <person name="De Carvalho L.P.S."/>
            <person name="Shen B."/>
        </authorList>
    </citation>
    <scope>NUCLEOTIDE SEQUENCE [LARGE SCALE GENOMIC DNA]</scope>
    <source>
        <strain evidence="1 2">NPDC020979</strain>
    </source>
</reference>
<evidence type="ECO:0000313" key="1">
    <source>
        <dbReference type="EMBL" id="MFI0909245.1"/>
    </source>
</evidence>
<protein>
    <submittedName>
        <fullName evidence="1">Uncharacterized protein</fullName>
    </submittedName>
</protein>
<name>A0ABW7SVJ1_9ACTN</name>
<evidence type="ECO:0000313" key="2">
    <source>
        <dbReference type="Proteomes" id="UP001611162"/>
    </source>
</evidence>
<accession>A0ABW7SVJ1</accession>
<comment type="caution">
    <text evidence="1">The sequence shown here is derived from an EMBL/GenBank/DDBJ whole genome shotgun (WGS) entry which is preliminary data.</text>
</comment>
<dbReference type="RefSeq" id="WP_397611887.1">
    <property type="nucleotide sequence ID" value="NZ_JBIRRB010000001.1"/>
</dbReference>
<dbReference type="EMBL" id="JBIRRB010000001">
    <property type="protein sequence ID" value="MFI0909245.1"/>
    <property type="molecule type" value="Genomic_DNA"/>
</dbReference>
<gene>
    <name evidence="1" type="ORF">ACH4TF_02180</name>
</gene>